<dbReference type="PANTHER" id="PTHR48014">
    <property type="entry name" value="SERINE/THREONINE-PROTEIN KINASE FRAY2"/>
    <property type="match status" value="1"/>
</dbReference>
<reference evidence="5" key="1">
    <citation type="submission" date="2013-11" db="EMBL/GenBank/DDBJ databases">
        <title>Genome sequence of the fusiform rust pathogen reveals effectors for host alternation and coevolution with pine.</title>
        <authorList>
            <consortium name="DOE Joint Genome Institute"/>
            <person name="Smith K."/>
            <person name="Pendleton A."/>
            <person name="Kubisiak T."/>
            <person name="Anderson C."/>
            <person name="Salamov A."/>
            <person name="Aerts A."/>
            <person name="Riley R."/>
            <person name="Clum A."/>
            <person name="Lindquist E."/>
            <person name="Ence D."/>
            <person name="Campbell M."/>
            <person name="Kronenberg Z."/>
            <person name="Feau N."/>
            <person name="Dhillon B."/>
            <person name="Hamelin R."/>
            <person name="Burleigh J."/>
            <person name="Smith J."/>
            <person name="Yandell M."/>
            <person name="Nelson C."/>
            <person name="Grigoriev I."/>
            <person name="Davis J."/>
        </authorList>
    </citation>
    <scope>NUCLEOTIDE SEQUENCE</scope>
    <source>
        <strain evidence="5">G11</strain>
    </source>
</reference>
<dbReference type="InterPro" id="IPR047173">
    <property type="entry name" value="STRAD_A/B-like"/>
</dbReference>
<dbReference type="PROSITE" id="PS00107">
    <property type="entry name" value="PROTEIN_KINASE_ATP"/>
    <property type="match status" value="1"/>
</dbReference>
<dbReference type="Gene3D" id="1.10.510.10">
    <property type="entry name" value="Transferase(Phosphotransferase) domain 1"/>
    <property type="match status" value="1"/>
</dbReference>
<comment type="similarity">
    <text evidence="1">Belongs to the protein kinase superfamily. STE Ser/Thr protein kinase family. STE20 subfamily.</text>
</comment>
<keyword evidence="2" id="KW-0547">Nucleotide-binding</keyword>
<dbReference type="Proteomes" id="UP000886653">
    <property type="component" value="Unassembled WGS sequence"/>
</dbReference>
<dbReference type="Gene3D" id="3.30.200.20">
    <property type="entry name" value="Phosphorylase Kinase, domain 1"/>
    <property type="match status" value="1"/>
</dbReference>
<evidence type="ECO:0000313" key="6">
    <source>
        <dbReference type="Proteomes" id="UP000886653"/>
    </source>
</evidence>
<dbReference type="SMART" id="SM00220">
    <property type="entry name" value="S_TKc"/>
    <property type="match status" value="1"/>
</dbReference>
<dbReference type="InterPro" id="IPR017441">
    <property type="entry name" value="Protein_kinase_ATP_BS"/>
</dbReference>
<evidence type="ECO:0000259" key="4">
    <source>
        <dbReference type="PROSITE" id="PS50011"/>
    </source>
</evidence>
<protein>
    <recommendedName>
        <fullName evidence="4">Protein kinase domain-containing protein</fullName>
    </recommendedName>
</protein>
<keyword evidence="6" id="KW-1185">Reference proteome</keyword>
<dbReference type="SUPFAM" id="SSF56112">
    <property type="entry name" value="Protein kinase-like (PK-like)"/>
    <property type="match status" value="1"/>
</dbReference>
<dbReference type="GO" id="GO:0004672">
    <property type="term" value="F:protein kinase activity"/>
    <property type="evidence" value="ECO:0007669"/>
    <property type="project" value="InterPro"/>
</dbReference>
<evidence type="ECO:0000256" key="2">
    <source>
        <dbReference type="PROSITE-ProRule" id="PRU10141"/>
    </source>
</evidence>
<evidence type="ECO:0000313" key="5">
    <source>
        <dbReference type="EMBL" id="KAG0149696.1"/>
    </source>
</evidence>
<dbReference type="Pfam" id="PF00069">
    <property type="entry name" value="Pkinase"/>
    <property type="match status" value="1"/>
</dbReference>
<feature type="region of interest" description="Disordered" evidence="3">
    <location>
        <begin position="462"/>
        <end position="485"/>
    </location>
</feature>
<feature type="binding site" evidence="2">
    <location>
        <position position="115"/>
    </location>
    <ligand>
        <name>ATP</name>
        <dbReference type="ChEBI" id="CHEBI:30616"/>
    </ligand>
</feature>
<accession>A0A9P6NM82</accession>
<sequence>MSFPNPTSPSLPKLSSKRFSRLITHTGQKLSVFSAALTDGLSTTVNTNTTEAPIEGRTDDLSAHRRKVLEAVHDRWPMYSNVMSDYEIAEPIGFGASSIVHLACFKPLKELCAVKVIELDRLSQKEVDNLRRETLLMSLAKHPNVLRVRGEWIQGSKLYIGVRLMRAGSVADIMAYRFPGGLEEVVIATVLIQALAGLHYLHSNGWIHRDIKAHNMLVDQDGTVLLADFGVSSNPGVVAHAPPSTLTNVSPPGYSPELTIGRRKSFVGTVPFMAPEVVQGLGYNDRADIWSFGITALELANGKAPHSLISPARVLLKTVEEPSPTLNRYPEGMAYEYSKAFKTFVDRCLLKSSDLRPSSRELLFHDKFFDRAKRKNTLVKALLAGLPPLEQRQERRRLGPATPSHAPSVRWDFSATLRHPSQLAPSVKPVDEMSPKPIYTIRTESILDANFFNRLVITPPGEDLNTPLDDDPISDRMPKPITEPI</sequence>
<dbReference type="GO" id="GO:0043539">
    <property type="term" value="F:protein serine/threonine kinase activator activity"/>
    <property type="evidence" value="ECO:0007669"/>
    <property type="project" value="InterPro"/>
</dbReference>
<dbReference type="InterPro" id="IPR000719">
    <property type="entry name" value="Prot_kinase_dom"/>
</dbReference>
<dbReference type="EMBL" id="MU167225">
    <property type="protein sequence ID" value="KAG0149696.1"/>
    <property type="molecule type" value="Genomic_DNA"/>
</dbReference>
<proteinExistence type="inferred from homology"/>
<gene>
    <name evidence="5" type="ORF">CROQUDRAFT_653250</name>
</gene>
<dbReference type="GO" id="GO:0005524">
    <property type="term" value="F:ATP binding"/>
    <property type="evidence" value="ECO:0007669"/>
    <property type="project" value="UniProtKB-UniRule"/>
</dbReference>
<dbReference type="PANTHER" id="PTHR48014:SF21">
    <property type="entry name" value="SERINE_THREONINE-PROTEIN KINASE FRAY2"/>
    <property type="match status" value="1"/>
</dbReference>
<organism evidence="5 6">
    <name type="scientific">Cronartium quercuum f. sp. fusiforme G11</name>
    <dbReference type="NCBI Taxonomy" id="708437"/>
    <lineage>
        <taxon>Eukaryota</taxon>
        <taxon>Fungi</taxon>
        <taxon>Dikarya</taxon>
        <taxon>Basidiomycota</taxon>
        <taxon>Pucciniomycotina</taxon>
        <taxon>Pucciniomycetes</taxon>
        <taxon>Pucciniales</taxon>
        <taxon>Coleosporiaceae</taxon>
        <taxon>Cronartium</taxon>
    </lineage>
</organism>
<evidence type="ECO:0000256" key="3">
    <source>
        <dbReference type="SAM" id="MobiDB-lite"/>
    </source>
</evidence>
<dbReference type="PROSITE" id="PS50011">
    <property type="entry name" value="PROTEIN_KINASE_DOM"/>
    <property type="match status" value="1"/>
</dbReference>
<dbReference type="InterPro" id="IPR011009">
    <property type="entry name" value="Kinase-like_dom_sf"/>
</dbReference>
<name>A0A9P6NM82_9BASI</name>
<keyword evidence="2" id="KW-0067">ATP-binding</keyword>
<dbReference type="AlphaFoldDB" id="A0A9P6NM82"/>
<comment type="caution">
    <text evidence="5">The sequence shown here is derived from an EMBL/GenBank/DDBJ whole genome shotgun (WGS) entry which is preliminary data.</text>
</comment>
<evidence type="ECO:0000256" key="1">
    <source>
        <dbReference type="ARBA" id="ARBA00008874"/>
    </source>
</evidence>
<dbReference type="OrthoDB" id="248923at2759"/>
<feature type="domain" description="Protein kinase" evidence="4">
    <location>
        <begin position="86"/>
        <end position="368"/>
    </location>
</feature>